<evidence type="ECO:0000256" key="1">
    <source>
        <dbReference type="SAM" id="Phobius"/>
    </source>
</evidence>
<dbReference type="Pfam" id="PF16074">
    <property type="entry name" value="PilW"/>
    <property type="match status" value="1"/>
</dbReference>
<name>A0ABQ0A7B2_9GAMM</name>
<dbReference type="InterPro" id="IPR012902">
    <property type="entry name" value="N_methyl_site"/>
</dbReference>
<dbReference type="SUPFAM" id="SSF54523">
    <property type="entry name" value="Pili subunits"/>
    <property type="match status" value="1"/>
</dbReference>
<organism evidence="2 3">
    <name type="scientific">Sessilibacter corallicola</name>
    <dbReference type="NCBI Taxonomy" id="2904075"/>
    <lineage>
        <taxon>Bacteria</taxon>
        <taxon>Pseudomonadati</taxon>
        <taxon>Pseudomonadota</taxon>
        <taxon>Gammaproteobacteria</taxon>
        <taxon>Cellvibrionales</taxon>
        <taxon>Cellvibrionaceae</taxon>
        <taxon>Sessilibacter</taxon>
    </lineage>
</organism>
<evidence type="ECO:0000313" key="3">
    <source>
        <dbReference type="Proteomes" id="UP001465153"/>
    </source>
</evidence>
<accession>A0ABQ0A7B2</accession>
<reference evidence="2 3" key="1">
    <citation type="submission" date="2024-04" db="EMBL/GenBank/DDBJ databases">
        <title>Draft genome sequence of Sessilibacter corallicola NBRC 116591.</title>
        <authorList>
            <person name="Miyakawa T."/>
            <person name="Kusuya Y."/>
            <person name="Miura T."/>
        </authorList>
    </citation>
    <scope>NUCLEOTIDE SEQUENCE [LARGE SCALE GENOMIC DNA]</scope>
    <source>
        <strain evidence="2 3">KU-00831-HH</strain>
    </source>
</reference>
<dbReference type="InterPro" id="IPR032092">
    <property type="entry name" value="PilW"/>
</dbReference>
<dbReference type="Proteomes" id="UP001465153">
    <property type="component" value="Unassembled WGS sequence"/>
</dbReference>
<gene>
    <name evidence="2" type="ORF">NBRC116591_13430</name>
</gene>
<keyword evidence="1" id="KW-1133">Transmembrane helix</keyword>
<evidence type="ECO:0008006" key="4">
    <source>
        <dbReference type="Google" id="ProtNLM"/>
    </source>
</evidence>
<keyword evidence="1" id="KW-0472">Membrane</keyword>
<proteinExistence type="predicted"/>
<keyword evidence="1" id="KW-0812">Transmembrane</keyword>
<dbReference type="NCBIfam" id="TIGR02532">
    <property type="entry name" value="IV_pilin_GFxxxE"/>
    <property type="match status" value="1"/>
</dbReference>
<comment type="caution">
    <text evidence="2">The sequence shown here is derived from an EMBL/GenBank/DDBJ whole genome shotgun (WGS) entry which is preliminary data.</text>
</comment>
<sequence>MRLNFPAKSHQGYTIIELLVALLLGAVLLLGAIQVFDSSREGARVQNAMSSVQDGGRVAMEFLTRDIRNADFSGCVTDPGAITNNLSAVSPGYLADVHTFYDLGGVNGVAEANGLTIDDIDPEDGGVLNSYDVIDDTSTLTIVGARPACNGISVLDASAFNEADPLNLRAACDIDPGTVLLVSNCQQGDIFVKTNAVGGTQIQHIGGVTTGGFMNNGGTLSETYKADAQVLVPFVREYFVAEGLNGNNSLYRRDNGSVQELISNVTDFQVIYGQDSDDDGAADTFADNFADMTLVVSARVSLTVRSDEELIREVGDADSRPITRTYSSTTSIRNRIVRSTVGGP</sequence>
<protein>
    <recommendedName>
        <fullName evidence="4">Type IV pilus assembly protein PilW</fullName>
    </recommendedName>
</protein>
<dbReference type="RefSeq" id="WP_353302136.1">
    <property type="nucleotide sequence ID" value="NZ_BAABWN010000003.1"/>
</dbReference>
<dbReference type="EMBL" id="BAABWN010000003">
    <property type="protein sequence ID" value="GAA6167533.1"/>
    <property type="molecule type" value="Genomic_DNA"/>
</dbReference>
<keyword evidence="3" id="KW-1185">Reference proteome</keyword>
<dbReference type="InterPro" id="IPR045584">
    <property type="entry name" value="Pilin-like"/>
</dbReference>
<dbReference type="Pfam" id="PF07963">
    <property type="entry name" value="N_methyl"/>
    <property type="match status" value="1"/>
</dbReference>
<evidence type="ECO:0000313" key="2">
    <source>
        <dbReference type="EMBL" id="GAA6167533.1"/>
    </source>
</evidence>
<feature type="transmembrane region" description="Helical" evidence="1">
    <location>
        <begin position="12"/>
        <end position="36"/>
    </location>
</feature>